<dbReference type="EMBL" id="OX459121">
    <property type="protein sequence ID" value="CAI9102366.1"/>
    <property type="molecule type" value="Genomic_DNA"/>
</dbReference>
<dbReference type="Proteomes" id="UP001161247">
    <property type="component" value="Chromosome 4"/>
</dbReference>
<evidence type="ECO:0000259" key="1">
    <source>
        <dbReference type="SMART" id="SM00493"/>
    </source>
</evidence>
<dbReference type="AlphaFoldDB" id="A0AAV1D4V2"/>
<proteinExistence type="predicted"/>
<dbReference type="GO" id="GO:0003697">
    <property type="term" value="F:single-stranded DNA binding"/>
    <property type="evidence" value="ECO:0007669"/>
    <property type="project" value="InterPro"/>
</dbReference>
<evidence type="ECO:0000313" key="3">
    <source>
        <dbReference type="Proteomes" id="UP001161247"/>
    </source>
</evidence>
<dbReference type="InterPro" id="IPR006171">
    <property type="entry name" value="TOPRIM_dom"/>
</dbReference>
<sequence length="396" mass="45543">MHPRILHRNITAIISSIRSYHSTVHCRLTAFPRTYLPCSSKPISITSLHNRGLASIPISITSLLNRGLASIPHALKPTEEDNVRNHEEEEDSSDCSYELKRRIEEQGIDFSSCKPGQFHLLICPKCKCGQSTKRTLSFYVDYNKNLSLWRCFADECGWSGQVLLDSQDIRSGGLRKKLSFRPITVQSLNLKPLDDKLIRYFSERRISREILEKNHVMQIAGEKVIAFTYWRNKILVGCKYRNLKKRFWQEKGTEQVFYGLDDIREAYDIIIVEGEVDKLSMEEAGISNCVAVPGGAPEKVSEELPAVEKDKGFQYVWNCKEYFDKASRIILATDADAPGQSLAEELARRMGRERCWKVIWPKRDELSSFKDANEVLMELGPDYLRDLIYKSELHPM</sequence>
<dbReference type="Gene3D" id="3.40.1360.10">
    <property type="match status" value="1"/>
</dbReference>
<accession>A0AAV1D4V2</accession>
<dbReference type="CDD" id="cd01029">
    <property type="entry name" value="TOPRIM_primases"/>
    <property type="match status" value="1"/>
</dbReference>
<dbReference type="SMART" id="SM00493">
    <property type="entry name" value="TOPRIM"/>
    <property type="match status" value="1"/>
</dbReference>
<keyword evidence="3" id="KW-1185">Reference proteome</keyword>
<dbReference type="GO" id="GO:0043139">
    <property type="term" value="F:5'-3' DNA helicase activity"/>
    <property type="evidence" value="ECO:0007669"/>
    <property type="project" value="InterPro"/>
</dbReference>
<reference evidence="2" key="1">
    <citation type="submission" date="2023-03" db="EMBL/GenBank/DDBJ databases">
        <authorList>
            <person name="Julca I."/>
        </authorList>
    </citation>
    <scope>NUCLEOTIDE SEQUENCE</scope>
</reference>
<evidence type="ECO:0000313" key="2">
    <source>
        <dbReference type="EMBL" id="CAI9102366.1"/>
    </source>
</evidence>
<dbReference type="InterPro" id="IPR027032">
    <property type="entry name" value="Twinkle-like"/>
</dbReference>
<dbReference type="PANTHER" id="PTHR12873:SF6">
    <property type="entry name" value="TOPRIM DOMAIN-CONTAINING PROTEIN"/>
    <property type="match status" value="1"/>
</dbReference>
<dbReference type="SUPFAM" id="SSF56731">
    <property type="entry name" value="DNA primase core"/>
    <property type="match status" value="1"/>
</dbReference>
<dbReference type="InterPro" id="IPR034154">
    <property type="entry name" value="TOPRIM_DnaG/twinkle"/>
</dbReference>
<dbReference type="Pfam" id="PF13662">
    <property type="entry name" value="Toprim_4"/>
    <property type="match status" value="1"/>
</dbReference>
<organism evidence="2 3">
    <name type="scientific">Oldenlandia corymbosa var. corymbosa</name>
    <dbReference type="NCBI Taxonomy" id="529605"/>
    <lineage>
        <taxon>Eukaryota</taxon>
        <taxon>Viridiplantae</taxon>
        <taxon>Streptophyta</taxon>
        <taxon>Embryophyta</taxon>
        <taxon>Tracheophyta</taxon>
        <taxon>Spermatophyta</taxon>
        <taxon>Magnoliopsida</taxon>
        <taxon>eudicotyledons</taxon>
        <taxon>Gunneridae</taxon>
        <taxon>Pentapetalae</taxon>
        <taxon>asterids</taxon>
        <taxon>lamiids</taxon>
        <taxon>Gentianales</taxon>
        <taxon>Rubiaceae</taxon>
        <taxon>Rubioideae</taxon>
        <taxon>Spermacoceae</taxon>
        <taxon>Hedyotis-Oldenlandia complex</taxon>
        <taxon>Oldenlandia</taxon>
    </lineage>
</organism>
<gene>
    <name evidence="2" type="ORF">OLC1_LOCUS11723</name>
</gene>
<protein>
    <submittedName>
        <fullName evidence="2">OLC1v1000626C1</fullName>
    </submittedName>
</protein>
<feature type="domain" description="Toprim" evidence="1">
    <location>
        <begin position="267"/>
        <end position="355"/>
    </location>
</feature>
<dbReference type="PANTHER" id="PTHR12873">
    <property type="entry name" value="T7-LIKE MITOCHONDRIAL DNA HELICASE"/>
    <property type="match status" value="1"/>
</dbReference>
<name>A0AAV1D4V2_OLDCO</name>